<dbReference type="InterPro" id="IPR006530">
    <property type="entry name" value="YD"/>
</dbReference>
<evidence type="ECO:0000256" key="3">
    <source>
        <dbReference type="SAM" id="SignalP"/>
    </source>
</evidence>
<dbReference type="SUPFAM" id="SSF51294">
    <property type="entry name" value="Hedgehog/intein (Hint) domain"/>
    <property type="match status" value="1"/>
</dbReference>
<dbReference type="InterPro" id="IPR003587">
    <property type="entry name" value="Hint_dom_N"/>
</dbReference>
<feature type="domain" description="Hint" evidence="4">
    <location>
        <begin position="2084"/>
        <end position="2208"/>
    </location>
</feature>
<dbReference type="RefSeq" id="WP_184362514.1">
    <property type="nucleotide sequence ID" value="NZ_BAAAKM010000085.1"/>
</dbReference>
<dbReference type="InterPro" id="IPR022385">
    <property type="entry name" value="Rhs_assc_core"/>
</dbReference>
<dbReference type="NCBIfam" id="TIGR01643">
    <property type="entry name" value="YD_repeat_2x"/>
    <property type="match status" value="3"/>
</dbReference>
<feature type="chain" id="PRO_5032795777" evidence="3">
    <location>
        <begin position="51"/>
        <end position="2362"/>
    </location>
</feature>
<dbReference type="Proteomes" id="UP000579647">
    <property type="component" value="Unassembled WGS sequence"/>
</dbReference>
<organism evidence="5 6">
    <name type="scientific">Nocardiopsis metallicus</name>
    <dbReference type="NCBI Taxonomy" id="179819"/>
    <lineage>
        <taxon>Bacteria</taxon>
        <taxon>Bacillati</taxon>
        <taxon>Actinomycetota</taxon>
        <taxon>Actinomycetes</taxon>
        <taxon>Streptosporangiales</taxon>
        <taxon>Nocardiopsidaceae</taxon>
        <taxon>Nocardiopsis</taxon>
    </lineage>
</organism>
<dbReference type="InterPro" id="IPR036844">
    <property type="entry name" value="Hint_dom_sf"/>
</dbReference>
<feature type="region of interest" description="Disordered" evidence="2">
    <location>
        <begin position="137"/>
        <end position="222"/>
    </location>
</feature>
<dbReference type="InterPro" id="IPR031325">
    <property type="entry name" value="RHS_repeat"/>
</dbReference>
<feature type="compositionally biased region" description="Acidic residues" evidence="2">
    <location>
        <begin position="174"/>
        <end position="219"/>
    </location>
</feature>
<keyword evidence="3" id="KW-0732">Signal</keyword>
<sequence length="2362" mass="258683">MSEYPSTNKDGVDEPVSRGARVRRVLSRGLSNTVALAVVATLLAAPSSQATPQNSAPEVEDEPWIEGNEVVAAAIEEDDAADEASISTLEQVRWPEPETADLTAEADGTEDVDALSTMAQDEGAVVGIGTVPTEVMDTWEMPFPVEEPLEDADLREERRAPREPDGETSPEGVTEPEPETEPSEDPGEEHPEAEESDEGDGGEAAEDETADAEPVEDEVPQPVESARVELLSKEEAAETGVDGLLLEVTRTDGIQAPGPVEVVLDYSEFDSAFGGDYGSRLRLVALADCDTDQEEECTRAYDLGSVNDPATKTLSVIAPATTSGVMLMAASGGGGGNGGNGDYQASDLSPSASWDVSLQTGDFSWTYPLEIPDVAADLAPDIALSYSSGSVDGRTASTNNQASWIGEGFDYHPGFIERTYIPCAEDGQKDPNKTGDMCWKRHNATLSLNGMSSELLFDSDGTWRMRGDDGSKVERLTGATNGDNDGEYWKLTTTDGTQYFFGRNRLPGWSSGKPETNSAWTMPVYGNNSGEPCHKSSFADSWCQQAWRWNLDYVVDVQGNVMTLHYTKEKNHYGRNMKADDATPYDRGGYLRRIEYGLNSDDVFATAPARVNFTVAERCLATDSFDCAPEKREKTNAKHWPDVPLDQDCKAGAKCTDKLSPTFFTTKRLDRVATQIHDGSSYSTVDSWKFEHLFPAPGDGTDPTLWLDSITHTGHVGGTLANPSLTFAGTPMPNRVDSTSDGVAPLNKWRITAVYTETGGQLDVSYSDPDCIAGSTPTPHTNTKRCYPVRWVPSGRGDDDITDWFHKYVVTQVAEVDLVTDQPDVVTTYDYRGGGAWRYMDADGFTKDDKRTWSQWRGYEVVRVRSGLADETQSEEEHRFFRGMHGDHLPSGTRSVKVTDTEGGEHTDHDRYNGQTLETLTRNGPGGEVVEKEISLPWSRKTGSRTYSWGTVEAHMVDTASVRSYAPLAEGGWRQHRVDTTYDDYGLPIEVFDRGDVSVSGDEVCARTTYTRNTAKHLLELASREELVSVGCDATPDRPKDVIGDIRTHYDGKAFGATPTHGVQTSSERLVGYDGSTPRYQVTENSTFDRYGRQLTQTDAEGNTTTTQYTDHTLGGNTTKITTTNPLGHTSTIELDPARSLTIAEIDSNGKRTDLAYDPLGRLTEVWLADRPKARLTPSMRFGYHLSKDAPTYVTSSALNPHGDYVTSYQIHDGWLRVRQTQTPTSGGGRLISDILHDTRGLQVQTRAAYPNEDAPSGTLFVVNNTDEIPRYTLAVHDGAERPLHQIQMSRGQEQYRTTTEYAGEQTRMTPPEGGTGTTTITDLRGNTVELRHHHGRQPTGDYDAIHYTYTSSDELETVTDTAGNEWRYTYDINGRRTASTDPDTGTTTYTYDALDQVTSSTDARGQTLAHVYDALGRKVALHEDSTDGPLRIEWVYDTLAKGQLTSTTRHDGDLAYSNQVLSYDDLYRAMATTVTIPQEETGLGGTYRFITRFNPDGSIRSHVSPAAGGLSQENISYTYDNLGRVTAVAGDGAYVTAAEYSKVGNLVMRILARTSNSANRYWQAWDYNQATNRLNESWVTPRFGTGSLQHLHFAYDDAGNILSLRDEPSDSERPADVQCFAYDHMRQLTEAWTPDATGAGACQAAPQVEDLGGPAPYWHSYTYDAVGNRVTETQHGGIGGATERTYTHPNAGQDQPHTLTQVHESGPAGERLEHYGYDEAGNMVSRTTPAHEQGLEWDAEGLLVRVEDASTGVSTYTYDANGDRLIRRDATTSTLYLPGMEIHHERTTLVTRALRFYEHHGETIAVRDADNNVTWVFADHHGTGQLAVAAEGGEITQRRFTAFGADRSVGAGAWPSEHGFVGGTIDASTGLTQIGARAYDAALGRFISADPVMDVADPQQMHGYAYANSNPVSFTDPDGLFLRKTWNKVRRTASRVKNRARTSVRRVWNSSRVRNIRSTVRRTVVSRARRTHSFVNRTVRRVPQRPRNFIAGVGSVLTWSPARVLGDYAVRKTGRGMTWDQQLASVGINSNSGAFKAGEATVDIAVEAATGPIPAGTGLRALRNGDKLSGLFNKFRRGGSSRCNSFAAGTLVVMADGSTRPIEEVQVGEQVLATDPETGVEGPREVLATIVGSGVKTLVEITVDTTTQVELAGLEQGEFEETGARPGPMVLGDVIIATDEHPFWSPELDAWIDAIDLVPGMWLLSSEGTLVQVTGLHAWVQPATVHNLTIQGIHTYYVLAGQTSVLVHNSGGCLPALRDWGSQRFQFGNQSFLLDKKGMEHILTRHHPNYWDGSVKKTQSFFDSRMSVGDVQGAIGQVMRQNRDTLVQRGSQGMYQIRGNVKGIDYVLGMNRGRVGQFYPE</sequence>
<dbReference type="PANTHER" id="PTHR32305">
    <property type="match status" value="1"/>
</dbReference>
<dbReference type="Pfam" id="PF05593">
    <property type="entry name" value="RHS_repeat"/>
    <property type="match status" value="1"/>
</dbReference>
<dbReference type="Pfam" id="PF07591">
    <property type="entry name" value="PT-HINT"/>
    <property type="match status" value="1"/>
</dbReference>
<dbReference type="InterPro" id="IPR056823">
    <property type="entry name" value="TEN-like_YD-shell"/>
</dbReference>
<evidence type="ECO:0000259" key="4">
    <source>
        <dbReference type="SMART" id="SM00306"/>
    </source>
</evidence>
<dbReference type="Gene3D" id="2.180.10.10">
    <property type="entry name" value="RHS repeat-associated core"/>
    <property type="match status" value="2"/>
</dbReference>
<dbReference type="SMART" id="SM00306">
    <property type="entry name" value="HintN"/>
    <property type="match status" value="1"/>
</dbReference>
<evidence type="ECO:0000256" key="2">
    <source>
        <dbReference type="SAM" id="MobiDB-lite"/>
    </source>
</evidence>
<keyword evidence="1" id="KW-0677">Repeat</keyword>
<feature type="region of interest" description="Disordered" evidence="2">
    <location>
        <begin position="1103"/>
        <end position="1128"/>
    </location>
</feature>
<dbReference type="Gene3D" id="2.170.16.10">
    <property type="entry name" value="Hedgehog/Intein (Hint) domain"/>
    <property type="match status" value="1"/>
</dbReference>
<feature type="signal peptide" evidence="3">
    <location>
        <begin position="1"/>
        <end position="50"/>
    </location>
</feature>
<evidence type="ECO:0000313" key="5">
    <source>
        <dbReference type="EMBL" id="MBB5489884.1"/>
    </source>
</evidence>
<protein>
    <submittedName>
        <fullName evidence="5">RHS repeat-associated protein</fullName>
    </submittedName>
</protein>
<name>A0A840W1M9_9ACTN</name>
<comment type="caution">
    <text evidence="5">The sequence shown here is derived from an EMBL/GenBank/DDBJ whole genome shotgun (WGS) entry which is preliminary data.</text>
</comment>
<accession>A0A840W1M9</accession>
<dbReference type="PANTHER" id="PTHR32305:SF17">
    <property type="entry name" value="TRNA NUCLEASE WAPA"/>
    <property type="match status" value="1"/>
</dbReference>
<feature type="compositionally biased region" description="Basic and acidic residues" evidence="2">
    <location>
        <begin position="155"/>
        <end position="165"/>
    </location>
</feature>
<reference evidence="5 6" key="1">
    <citation type="submission" date="2020-08" db="EMBL/GenBank/DDBJ databases">
        <title>Sequencing the genomes of 1000 actinobacteria strains.</title>
        <authorList>
            <person name="Klenk H.-P."/>
        </authorList>
    </citation>
    <scope>NUCLEOTIDE SEQUENCE [LARGE SCALE GENOMIC DNA]</scope>
    <source>
        <strain evidence="5 6">DSM 44598</strain>
    </source>
</reference>
<dbReference type="NCBIfam" id="TIGR03696">
    <property type="entry name" value="Rhs_assc_core"/>
    <property type="match status" value="1"/>
</dbReference>
<gene>
    <name evidence="5" type="ORF">HNR07_001021</name>
</gene>
<feature type="compositionally biased region" description="Low complexity" evidence="2">
    <location>
        <begin position="1113"/>
        <end position="1128"/>
    </location>
</feature>
<dbReference type="EMBL" id="JACHDO010000001">
    <property type="protein sequence ID" value="MBB5489884.1"/>
    <property type="molecule type" value="Genomic_DNA"/>
</dbReference>
<dbReference type="Pfam" id="PF25023">
    <property type="entry name" value="TEN_YD-shell"/>
    <property type="match status" value="1"/>
</dbReference>
<keyword evidence="6" id="KW-1185">Reference proteome</keyword>
<evidence type="ECO:0000256" key="1">
    <source>
        <dbReference type="ARBA" id="ARBA00022737"/>
    </source>
</evidence>
<proteinExistence type="predicted"/>
<dbReference type="InterPro" id="IPR050708">
    <property type="entry name" value="T6SS_VgrG/RHS"/>
</dbReference>
<evidence type="ECO:0000313" key="6">
    <source>
        <dbReference type="Proteomes" id="UP000579647"/>
    </source>
</evidence>